<proteinExistence type="predicted"/>
<comment type="subcellular location">
    <subcellularLocation>
        <location evidence="1">Membrane</location>
        <topology evidence="1">Single-pass type II membrane protein</topology>
    </subcellularLocation>
</comment>
<evidence type="ECO:0000256" key="5">
    <source>
        <dbReference type="ARBA" id="ARBA00023180"/>
    </source>
</evidence>
<sequence>MLLATNFSFRRCFLQFKLGLPSLFCLRFTSLFLLAVVSILYLLQNSNDAKSISQASKWTVFSLENGHQNDSNKWTVPSTECQRVFGGDKALVQRLVRHRRKISDPPPDALAMSCEAILARHGDEELLAQQRWDNDKQQQQNGRRRTTKNDGTSIERTELERQMPMAFARVVYTDYLFLEAELLVHYAPTNWYCYVFDSKSSAVFQRRVRQLASCFPNVLVVDQLFDISSNGSNMNTAVMECVRTLSDERKRWKYLVTLQNHDVQAKTNAEMAQIFTWLGGANDVEVELRLGHTRKRIEYYQRKFNWTFEALHLFKDEAMNRRTDSAGKPLALRLSKGYMAVSLAREFVDFVLKELNVTRLLAQLNGGFFGMDEHFWQSLSGSESVDAPGGFPHECFMKGNGSFSKYKYITRFAKWSDSSPGKCLSGNWRHSVCVFGLEDLLGPSSEMDRLPHLFVNKLMPGFDLDAVLCWHQRMRQRRRSGRTELDMAFYMDWPQVRYQKKSRLRKKLGANGTATAPTDSCESEEVTTTTQQIIDKIK</sequence>
<keyword evidence="7" id="KW-0812">Transmembrane</keyword>
<keyword evidence="2" id="KW-0328">Glycosyltransferase</keyword>
<evidence type="ECO:0000256" key="2">
    <source>
        <dbReference type="ARBA" id="ARBA00022676"/>
    </source>
</evidence>
<dbReference type="GO" id="GO:0016020">
    <property type="term" value="C:membrane"/>
    <property type="evidence" value="ECO:0007669"/>
    <property type="project" value="UniProtKB-SubCell"/>
</dbReference>
<dbReference type="PANTHER" id="PTHR46671">
    <property type="entry name" value="PROTEIN CBG11221"/>
    <property type="match status" value="1"/>
</dbReference>
<comment type="caution">
    <text evidence="8">The sequence shown here is derived from an EMBL/GenBank/DDBJ whole genome shotgun (WGS) entry which is preliminary data.</text>
</comment>
<protein>
    <submittedName>
        <fullName evidence="8">Uncharacterized protein</fullName>
    </submittedName>
</protein>
<feature type="region of interest" description="Disordered" evidence="6">
    <location>
        <begin position="131"/>
        <end position="156"/>
    </location>
</feature>
<accession>A0ABD2JC08</accession>
<feature type="transmembrane region" description="Helical" evidence="7">
    <location>
        <begin position="20"/>
        <end position="43"/>
    </location>
</feature>
<dbReference type="Pfam" id="PF02485">
    <property type="entry name" value="Branch"/>
    <property type="match status" value="1"/>
</dbReference>
<keyword evidence="9" id="KW-1185">Reference proteome</keyword>
<keyword evidence="5" id="KW-0325">Glycoprotein</keyword>
<evidence type="ECO:0000313" key="8">
    <source>
        <dbReference type="EMBL" id="KAL3088074.1"/>
    </source>
</evidence>
<dbReference type="InterPro" id="IPR003406">
    <property type="entry name" value="Glyco_trans_14"/>
</dbReference>
<keyword evidence="3" id="KW-0808">Transferase</keyword>
<name>A0ABD2JC08_HETSC</name>
<evidence type="ECO:0000256" key="7">
    <source>
        <dbReference type="SAM" id="Phobius"/>
    </source>
</evidence>
<reference evidence="8 9" key="1">
    <citation type="submission" date="2024-10" db="EMBL/GenBank/DDBJ databases">
        <authorList>
            <person name="Kim D."/>
        </authorList>
    </citation>
    <scope>NUCLEOTIDE SEQUENCE [LARGE SCALE GENOMIC DNA]</scope>
    <source>
        <strain evidence="8">Taebaek</strain>
    </source>
</reference>
<dbReference type="GO" id="GO:0016757">
    <property type="term" value="F:glycosyltransferase activity"/>
    <property type="evidence" value="ECO:0007669"/>
    <property type="project" value="UniProtKB-KW"/>
</dbReference>
<keyword evidence="7" id="KW-1133">Transmembrane helix</keyword>
<organism evidence="8 9">
    <name type="scientific">Heterodera schachtii</name>
    <name type="common">Sugarbeet cyst nematode worm</name>
    <name type="synonym">Tylenchus schachtii</name>
    <dbReference type="NCBI Taxonomy" id="97005"/>
    <lineage>
        <taxon>Eukaryota</taxon>
        <taxon>Metazoa</taxon>
        <taxon>Ecdysozoa</taxon>
        <taxon>Nematoda</taxon>
        <taxon>Chromadorea</taxon>
        <taxon>Rhabditida</taxon>
        <taxon>Tylenchina</taxon>
        <taxon>Tylenchomorpha</taxon>
        <taxon>Tylenchoidea</taxon>
        <taxon>Heteroderidae</taxon>
        <taxon>Heteroderinae</taxon>
        <taxon>Heterodera</taxon>
    </lineage>
</organism>
<dbReference type="EMBL" id="JBICCN010000168">
    <property type="protein sequence ID" value="KAL3088074.1"/>
    <property type="molecule type" value="Genomic_DNA"/>
</dbReference>
<evidence type="ECO:0000256" key="3">
    <source>
        <dbReference type="ARBA" id="ARBA00022679"/>
    </source>
</evidence>
<evidence type="ECO:0000256" key="4">
    <source>
        <dbReference type="ARBA" id="ARBA00023136"/>
    </source>
</evidence>
<feature type="region of interest" description="Disordered" evidence="6">
    <location>
        <begin position="507"/>
        <end position="527"/>
    </location>
</feature>
<keyword evidence="4 7" id="KW-0472">Membrane</keyword>
<dbReference type="PANTHER" id="PTHR46671:SF7">
    <property type="entry name" value="CORE-2_I-BRANCHING ENZYME"/>
    <property type="match status" value="1"/>
</dbReference>
<evidence type="ECO:0000256" key="1">
    <source>
        <dbReference type="ARBA" id="ARBA00004606"/>
    </source>
</evidence>
<dbReference type="AlphaFoldDB" id="A0ABD2JC08"/>
<dbReference type="Proteomes" id="UP001620645">
    <property type="component" value="Unassembled WGS sequence"/>
</dbReference>
<gene>
    <name evidence="8" type="ORF">niasHS_009360</name>
</gene>
<evidence type="ECO:0000256" key="6">
    <source>
        <dbReference type="SAM" id="MobiDB-lite"/>
    </source>
</evidence>
<evidence type="ECO:0000313" key="9">
    <source>
        <dbReference type="Proteomes" id="UP001620645"/>
    </source>
</evidence>